<accession>A0A0F9Q7V5</accession>
<comment type="caution">
    <text evidence="1">The sequence shown here is derived from an EMBL/GenBank/DDBJ whole genome shotgun (WGS) entry which is preliminary data.</text>
</comment>
<gene>
    <name evidence="1" type="ORF">LCGC14_1127740</name>
</gene>
<proteinExistence type="predicted"/>
<name>A0A0F9Q7V5_9ZZZZ</name>
<organism evidence="1">
    <name type="scientific">marine sediment metagenome</name>
    <dbReference type="NCBI Taxonomy" id="412755"/>
    <lineage>
        <taxon>unclassified sequences</taxon>
        <taxon>metagenomes</taxon>
        <taxon>ecological metagenomes</taxon>
    </lineage>
</organism>
<protein>
    <submittedName>
        <fullName evidence="1">Uncharacterized protein</fullName>
    </submittedName>
</protein>
<sequence length="82" mass="9639">MRSYLGLIQGLKEKNHIFKRRLQAPSIEQALRLLVIGWGTTRDKEDYNSADLGPTWTEEGDLYWVGRDYDYEVSDLAYLDKR</sequence>
<dbReference type="AlphaFoldDB" id="A0A0F9Q7V5"/>
<dbReference type="EMBL" id="LAZR01005260">
    <property type="protein sequence ID" value="KKN01448.1"/>
    <property type="molecule type" value="Genomic_DNA"/>
</dbReference>
<evidence type="ECO:0000313" key="1">
    <source>
        <dbReference type="EMBL" id="KKN01448.1"/>
    </source>
</evidence>
<reference evidence="1" key="1">
    <citation type="journal article" date="2015" name="Nature">
        <title>Complex archaea that bridge the gap between prokaryotes and eukaryotes.</title>
        <authorList>
            <person name="Spang A."/>
            <person name="Saw J.H."/>
            <person name="Jorgensen S.L."/>
            <person name="Zaremba-Niedzwiedzka K."/>
            <person name="Martijn J."/>
            <person name="Lind A.E."/>
            <person name="van Eijk R."/>
            <person name="Schleper C."/>
            <person name="Guy L."/>
            <person name="Ettema T.J."/>
        </authorList>
    </citation>
    <scope>NUCLEOTIDE SEQUENCE</scope>
</reference>